<dbReference type="InterPro" id="IPR036890">
    <property type="entry name" value="HATPase_C_sf"/>
</dbReference>
<evidence type="ECO:0000313" key="1">
    <source>
        <dbReference type="EMBL" id="UTO29185.1"/>
    </source>
</evidence>
<protein>
    <submittedName>
        <fullName evidence="1">ATP-binding protein</fullName>
    </submittedName>
</protein>
<proteinExistence type="predicted"/>
<dbReference type="Proteomes" id="UP001059475">
    <property type="component" value="Chromosome"/>
</dbReference>
<gene>
    <name evidence="1" type="ORF">NMK50_04425</name>
</gene>
<name>A0ABY5EXA4_9HYPH</name>
<sequence length="654" mass="76744">MLVNLNAIIRDLSSETNFVTVLKEAIVNSIQAHATRIDILFQLYGNEDLWKNQQIFSISVFDNGDGFTKENIKSFSTYKSDYKIREGCKGVGRITYLKIFKKVQIISFSKNENNVQISLNFTPEFKENSFKEKNSKKDKWWNTYLSLEESYEKKYLDLDLVYNEIYYHLLPSLFLQKDKNIQINFYVHNVKNLDDLNNVRNVKNLEDVKSLEKKTINTQDLPHLENETFKIGPSNILFSLSYYFEENTNSTTKLEAFYCANNRTVMPFSQFIDIYPINNAIMIFLLESSVFDKRVNDERNAFEINKTDPDLETQLAWKDINEKLENVLDKIISTRFPEIKEQKTTFLEEIAKEYPYLVEFLDKKNVIGGCLKEDILIQKADTKYSKEKLKLRKDFREGKGTPKENLQKAQKFASFELTQYIQFRDKILEELTNLLNPTTSEKEIHNLFVPQQQTADKDDPLPLEKNNLWIFDDNLMSYSYLQSEKKIKKFISKAKLLRTNFEKDLKRLASRPDIALYFDSKKENRAVLIEFKKPTADYKNSGVAQLMYYAETLHKANVKEIYLYLIAEIDDDYKNILRIANNFTKVFFPEGECYRGYWAEYNACVQVMSLSTLLNNAKARNNTFMEIIKKDLLRHLPKQSSETVYSSTLASSPF</sequence>
<dbReference type="GO" id="GO:0005524">
    <property type="term" value="F:ATP binding"/>
    <property type="evidence" value="ECO:0007669"/>
    <property type="project" value="UniProtKB-KW"/>
</dbReference>
<dbReference type="RefSeq" id="WP_254771015.1">
    <property type="nucleotide sequence ID" value="NZ_CP101114.1"/>
</dbReference>
<keyword evidence="1" id="KW-0067">ATP-binding</keyword>
<reference evidence="1" key="1">
    <citation type="submission" date="2022-07" db="EMBL/GenBank/DDBJ databases">
        <title>First report of Bartonella spp. in marsupials in Brazil, with a description of Bartonella harrusi sp. nov. and new proposal for taxonomic reclassification of species of the genus Bartonella.</title>
        <authorList>
            <person name="Amaral R.B."/>
        </authorList>
    </citation>
    <scope>NUCLEOTIDE SEQUENCE</scope>
    <source>
        <strain evidence="1">117A</strain>
    </source>
</reference>
<organism evidence="1 2">
    <name type="scientific">Bartonella harrusi</name>
    <dbReference type="NCBI Taxonomy" id="2961895"/>
    <lineage>
        <taxon>Bacteria</taxon>
        <taxon>Pseudomonadati</taxon>
        <taxon>Pseudomonadota</taxon>
        <taxon>Alphaproteobacteria</taxon>
        <taxon>Hyphomicrobiales</taxon>
        <taxon>Bartonellaceae</taxon>
        <taxon>Bartonella</taxon>
    </lineage>
</organism>
<dbReference type="EMBL" id="CP101114">
    <property type="protein sequence ID" value="UTO29185.1"/>
    <property type="molecule type" value="Genomic_DNA"/>
</dbReference>
<accession>A0ABY5EXA4</accession>
<dbReference type="SUPFAM" id="SSF55874">
    <property type="entry name" value="ATPase domain of HSP90 chaperone/DNA topoisomerase II/histidine kinase"/>
    <property type="match status" value="1"/>
</dbReference>
<keyword evidence="1" id="KW-0547">Nucleotide-binding</keyword>
<keyword evidence="2" id="KW-1185">Reference proteome</keyword>
<dbReference type="Gene3D" id="3.30.565.10">
    <property type="entry name" value="Histidine kinase-like ATPase, C-terminal domain"/>
    <property type="match status" value="1"/>
</dbReference>
<evidence type="ECO:0000313" key="2">
    <source>
        <dbReference type="Proteomes" id="UP001059475"/>
    </source>
</evidence>
<dbReference type="Pfam" id="PF13589">
    <property type="entry name" value="HATPase_c_3"/>
    <property type="match status" value="1"/>
</dbReference>